<keyword evidence="6" id="KW-0479">Metal-binding</keyword>
<evidence type="ECO:0000256" key="8">
    <source>
        <dbReference type="ARBA" id="ARBA00022837"/>
    </source>
</evidence>
<evidence type="ECO:0000256" key="12">
    <source>
        <dbReference type="RuleBase" id="RU361134"/>
    </source>
</evidence>
<dbReference type="RefSeq" id="WP_270123733.1">
    <property type="nucleotide sequence ID" value="NZ_BAAAOM010000004.1"/>
</dbReference>
<gene>
    <name evidence="16" type="ORF">J2S69_002219</name>
    <name evidence="15" type="ORF">O2L01_19730</name>
</gene>
<dbReference type="AlphaFoldDB" id="A0A9X3PNT1"/>
<evidence type="ECO:0000313" key="18">
    <source>
        <dbReference type="Proteomes" id="UP001183604"/>
    </source>
</evidence>
<dbReference type="EMBL" id="JAVDYD010000001">
    <property type="protein sequence ID" value="MDR7338500.1"/>
    <property type="molecule type" value="Genomic_DNA"/>
</dbReference>
<dbReference type="Pfam" id="PF02806">
    <property type="entry name" value="Alpha-amylase_C"/>
    <property type="match status" value="1"/>
</dbReference>
<dbReference type="InterPro" id="IPR006047">
    <property type="entry name" value="GH13_cat_dom"/>
</dbReference>
<dbReference type="InterPro" id="IPR013780">
    <property type="entry name" value="Glyco_hydro_b"/>
</dbReference>
<dbReference type="Gene3D" id="2.60.40.10">
    <property type="entry name" value="Immunoglobulins"/>
    <property type="match status" value="1"/>
</dbReference>
<dbReference type="Proteomes" id="UP001183604">
    <property type="component" value="Unassembled WGS sequence"/>
</dbReference>
<protein>
    <recommendedName>
        <fullName evidence="5 12">Alpha-amylase</fullName>
        <ecNumber evidence="4 12">3.2.1.1</ecNumber>
    </recommendedName>
</protein>
<dbReference type="InterPro" id="IPR031319">
    <property type="entry name" value="A-amylase_C"/>
</dbReference>
<dbReference type="GO" id="GO:2001070">
    <property type="term" value="F:starch binding"/>
    <property type="evidence" value="ECO:0007669"/>
    <property type="project" value="InterPro"/>
</dbReference>
<dbReference type="PRINTS" id="PR00110">
    <property type="entry name" value="ALPHAAMYLASE"/>
</dbReference>
<feature type="domain" description="CBM20" evidence="14">
    <location>
        <begin position="501"/>
        <end position="605"/>
    </location>
</feature>
<keyword evidence="13" id="KW-0732">Signal</keyword>
<reference evidence="15" key="1">
    <citation type="submission" date="2022-12" db="EMBL/GenBank/DDBJ databases">
        <title>Gycomyces niveus sp.nov., a novel actinomycete isolated from soil in Shouguang.</title>
        <authorList>
            <person name="Yang X."/>
        </authorList>
    </citation>
    <scope>NUCLEOTIDE SEQUENCE</scope>
    <source>
        <strain evidence="15">DSM 44724</strain>
    </source>
</reference>
<dbReference type="InterPro" id="IPR006311">
    <property type="entry name" value="TAT_signal"/>
</dbReference>
<dbReference type="GO" id="GO:0005975">
    <property type="term" value="P:carbohydrate metabolic process"/>
    <property type="evidence" value="ECO:0007669"/>
    <property type="project" value="InterPro"/>
</dbReference>
<evidence type="ECO:0000256" key="7">
    <source>
        <dbReference type="ARBA" id="ARBA00022801"/>
    </source>
</evidence>
<dbReference type="PROSITE" id="PS51166">
    <property type="entry name" value="CBM20"/>
    <property type="match status" value="1"/>
</dbReference>
<keyword evidence="7 12" id="KW-0378">Hydrolase</keyword>
<evidence type="ECO:0000256" key="11">
    <source>
        <dbReference type="RuleBase" id="RU003615"/>
    </source>
</evidence>
<comment type="similarity">
    <text evidence="3 11">Belongs to the glycosyl hydrolase 13 family.</text>
</comment>
<dbReference type="Gene3D" id="3.20.20.80">
    <property type="entry name" value="Glycosidases"/>
    <property type="match status" value="1"/>
</dbReference>
<dbReference type="InterPro" id="IPR013784">
    <property type="entry name" value="Carb-bd-like_fold"/>
</dbReference>
<dbReference type="Gene3D" id="2.60.40.1180">
    <property type="entry name" value="Golgi alpha-mannosidase II"/>
    <property type="match status" value="1"/>
</dbReference>
<dbReference type="Proteomes" id="UP001145799">
    <property type="component" value="Unassembled WGS sequence"/>
</dbReference>
<dbReference type="InterPro" id="IPR006048">
    <property type="entry name" value="A-amylase/branching_C"/>
</dbReference>
<comment type="caution">
    <text evidence="15">The sequence shown here is derived from an EMBL/GenBank/DDBJ whole genome shotgun (WGS) entry which is preliminary data.</text>
</comment>
<dbReference type="SMART" id="SM01065">
    <property type="entry name" value="CBM_2"/>
    <property type="match status" value="1"/>
</dbReference>
<dbReference type="SUPFAM" id="SSF51445">
    <property type="entry name" value="(Trans)glycosidases"/>
    <property type="match status" value="1"/>
</dbReference>
<feature type="chain" id="PRO_5040974456" description="Alpha-amylase" evidence="13">
    <location>
        <begin position="33"/>
        <end position="606"/>
    </location>
</feature>
<evidence type="ECO:0000256" key="9">
    <source>
        <dbReference type="ARBA" id="ARBA00023277"/>
    </source>
</evidence>
<dbReference type="InterPro" id="IPR013783">
    <property type="entry name" value="Ig-like_fold"/>
</dbReference>
<dbReference type="EMBL" id="JAPZVQ010000014">
    <property type="protein sequence ID" value="MDA1387236.1"/>
    <property type="molecule type" value="Genomic_DNA"/>
</dbReference>
<evidence type="ECO:0000256" key="10">
    <source>
        <dbReference type="ARBA" id="ARBA00023295"/>
    </source>
</evidence>
<accession>A0A9X3PNT1</accession>
<keyword evidence="9 12" id="KW-0119">Carbohydrate metabolism</keyword>
<evidence type="ECO:0000256" key="13">
    <source>
        <dbReference type="SAM" id="SignalP"/>
    </source>
</evidence>
<keyword evidence="8" id="KW-0106">Calcium</keyword>
<dbReference type="CDD" id="cd11317">
    <property type="entry name" value="AmyAc_bac_euk_AmyA"/>
    <property type="match status" value="1"/>
</dbReference>
<dbReference type="SMART" id="SM00642">
    <property type="entry name" value="Aamy"/>
    <property type="match status" value="1"/>
</dbReference>
<dbReference type="PANTHER" id="PTHR43447">
    <property type="entry name" value="ALPHA-AMYLASE"/>
    <property type="match status" value="1"/>
</dbReference>
<dbReference type="PROSITE" id="PS51318">
    <property type="entry name" value="TAT"/>
    <property type="match status" value="1"/>
</dbReference>
<dbReference type="EC" id="3.2.1.1" evidence="4 12"/>
<dbReference type="GO" id="GO:0046872">
    <property type="term" value="F:metal ion binding"/>
    <property type="evidence" value="ECO:0007669"/>
    <property type="project" value="UniProtKB-KW"/>
</dbReference>
<dbReference type="SUPFAM" id="SSF49452">
    <property type="entry name" value="Starch-binding domain-like"/>
    <property type="match status" value="1"/>
</dbReference>
<dbReference type="InterPro" id="IPR002044">
    <property type="entry name" value="CBM20"/>
</dbReference>
<organism evidence="15 17">
    <name type="scientific">Glycomyces lechevalierae</name>
    <dbReference type="NCBI Taxonomy" id="256034"/>
    <lineage>
        <taxon>Bacteria</taxon>
        <taxon>Bacillati</taxon>
        <taxon>Actinomycetota</taxon>
        <taxon>Actinomycetes</taxon>
        <taxon>Glycomycetales</taxon>
        <taxon>Glycomycetaceae</taxon>
        <taxon>Glycomyces</taxon>
    </lineage>
</organism>
<dbReference type="Pfam" id="PF00686">
    <property type="entry name" value="CBM_20"/>
    <property type="match status" value="1"/>
</dbReference>
<dbReference type="Pfam" id="PF00128">
    <property type="entry name" value="Alpha-amylase"/>
    <property type="match status" value="1"/>
</dbReference>
<keyword evidence="10 12" id="KW-0326">Glycosidase</keyword>
<evidence type="ECO:0000259" key="14">
    <source>
        <dbReference type="PROSITE" id="PS51166"/>
    </source>
</evidence>
<dbReference type="InterPro" id="IPR006046">
    <property type="entry name" value="Alpha_amylase"/>
</dbReference>
<evidence type="ECO:0000256" key="5">
    <source>
        <dbReference type="ARBA" id="ARBA00017303"/>
    </source>
</evidence>
<comment type="cofactor">
    <cofactor evidence="2">
        <name>Ca(2+)</name>
        <dbReference type="ChEBI" id="CHEBI:29108"/>
    </cofactor>
</comment>
<evidence type="ECO:0000256" key="2">
    <source>
        <dbReference type="ARBA" id="ARBA00001913"/>
    </source>
</evidence>
<feature type="signal peptide" evidence="13">
    <location>
        <begin position="1"/>
        <end position="32"/>
    </location>
</feature>
<evidence type="ECO:0000313" key="17">
    <source>
        <dbReference type="Proteomes" id="UP001145799"/>
    </source>
</evidence>
<dbReference type="GO" id="GO:0004556">
    <property type="term" value="F:alpha-amylase activity"/>
    <property type="evidence" value="ECO:0007669"/>
    <property type="project" value="UniProtKB-UniRule"/>
</dbReference>
<evidence type="ECO:0000256" key="4">
    <source>
        <dbReference type="ARBA" id="ARBA00012595"/>
    </source>
</evidence>
<sequence>MPHHLRRRALPAIGGAALAALVATAVVPTARADNDPLGTTPPDSTLLDAAPAAALTGGDSILNMFEWNWNSIAAECEGPLANSGYTYVQTSPPNEHIRGDDATPGEENAWYIHYQPVSYKIESRLGTRAEYQDMIATCNANGIGVIADVVINHMAAGSATETRTGWAGSQYRQFDYPDAGYDASDFHNTGSNYCEIDNYQDRNEVQTCHLVGLNDLDTSQTDVRETIAAYLNDLESLGVAGFRVDAAKHISATDLAAIMNLVDGDPYIVQEVIGAAGEPITEAEYTGIGDVQEFSYAYDLKNHINGGSEARQLTTMGTSWGYTSPAGVFVANHDTERGSQTMNYKYGQDYLLAEAFMLAYPFGTPASYTGYEFSGNNAAPPLNADGTVADAVCGTGAFTCIHRSPYMSGMAGFRAATAGEAVVNTWGSGDALAFGRGDTGHVVVNAGTSSITQTFTTSLPNGSYVDVISGNTVTVSGGTFTATVAAKTALAIYAGNGSGGGNGGGATNDCVNVNATVSGTNVGDEVYIVGSIPQLGNWTAISSAHLSGTSYPVWKGTVSIPAGTAFQYKYVIVRSSGSYTWESIGNRTATVPATGCLNLTQTWNVA</sequence>
<name>A0A9X3PNT1_9ACTN</name>
<reference evidence="16 18" key="2">
    <citation type="submission" date="2023-07" db="EMBL/GenBank/DDBJ databases">
        <title>Sequencing the genomes of 1000 actinobacteria strains.</title>
        <authorList>
            <person name="Klenk H.-P."/>
        </authorList>
    </citation>
    <scope>NUCLEOTIDE SEQUENCE [LARGE SCALE GENOMIC DNA]</scope>
    <source>
        <strain evidence="16 18">DSM 44724</strain>
    </source>
</reference>
<dbReference type="InterPro" id="IPR017853">
    <property type="entry name" value="GH"/>
</dbReference>
<keyword evidence="18" id="KW-1185">Reference proteome</keyword>
<dbReference type="SUPFAM" id="SSF51011">
    <property type="entry name" value="Glycosyl hydrolase domain"/>
    <property type="match status" value="1"/>
</dbReference>
<proteinExistence type="inferred from homology"/>
<evidence type="ECO:0000313" key="15">
    <source>
        <dbReference type="EMBL" id="MDA1387236.1"/>
    </source>
</evidence>
<evidence type="ECO:0000313" key="16">
    <source>
        <dbReference type="EMBL" id="MDR7338500.1"/>
    </source>
</evidence>
<comment type="catalytic activity">
    <reaction evidence="1 12">
        <text>Endohydrolysis of (1-&gt;4)-alpha-D-glucosidic linkages in polysaccharides containing three or more (1-&gt;4)-alpha-linked D-glucose units.</text>
        <dbReference type="EC" id="3.2.1.1"/>
    </reaction>
</comment>
<evidence type="ECO:0000256" key="3">
    <source>
        <dbReference type="ARBA" id="ARBA00008061"/>
    </source>
</evidence>
<dbReference type="SMART" id="SM00632">
    <property type="entry name" value="Aamy_C"/>
    <property type="match status" value="1"/>
</dbReference>
<evidence type="ECO:0000256" key="6">
    <source>
        <dbReference type="ARBA" id="ARBA00022723"/>
    </source>
</evidence>
<evidence type="ECO:0000256" key="1">
    <source>
        <dbReference type="ARBA" id="ARBA00000548"/>
    </source>
</evidence>